<gene>
    <name evidence="1" type="ORF">SAMN05444277_12123</name>
</gene>
<dbReference type="AlphaFoldDB" id="A0A1I5ZEZ1"/>
<keyword evidence="2" id="KW-1185">Reference proteome</keyword>
<sequence length="81" mass="9455">MCDKCFNSEIISFPTQADFEEFDLVLTKKIANDKSIKMRAFVNTNRKDVGYQIYECLVCGQLWKLSTPDYAYRGCFLHLTK</sequence>
<organism evidence="1 2">
    <name type="scientific">Parafilimonas terrae</name>
    <dbReference type="NCBI Taxonomy" id="1465490"/>
    <lineage>
        <taxon>Bacteria</taxon>
        <taxon>Pseudomonadati</taxon>
        <taxon>Bacteroidota</taxon>
        <taxon>Chitinophagia</taxon>
        <taxon>Chitinophagales</taxon>
        <taxon>Chitinophagaceae</taxon>
        <taxon>Parafilimonas</taxon>
    </lineage>
</organism>
<reference evidence="1 2" key="1">
    <citation type="submission" date="2016-10" db="EMBL/GenBank/DDBJ databases">
        <authorList>
            <person name="de Groot N.N."/>
        </authorList>
    </citation>
    <scope>NUCLEOTIDE SEQUENCE [LARGE SCALE GENOMIC DNA]</scope>
    <source>
        <strain evidence="1 2">DSM 28286</strain>
    </source>
</reference>
<evidence type="ECO:0000313" key="2">
    <source>
        <dbReference type="Proteomes" id="UP000199031"/>
    </source>
</evidence>
<accession>A0A1I5ZEZ1</accession>
<proteinExistence type="predicted"/>
<name>A0A1I5ZEZ1_9BACT</name>
<dbReference type="EMBL" id="FOXQ01000021">
    <property type="protein sequence ID" value="SFQ54963.1"/>
    <property type="molecule type" value="Genomic_DNA"/>
</dbReference>
<protein>
    <submittedName>
        <fullName evidence="1">Uncharacterized protein</fullName>
    </submittedName>
</protein>
<dbReference type="STRING" id="1465490.SAMN05444277_12123"/>
<dbReference type="Proteomes" id="UP000199031">
    <property type="component" value="Unassembled WGS sequence"/>
</dbReference>
<evidence type="ECO:0000313" key="1">
    <source>
        <dbReference type="EMBL" id="SFQ54963.1"/>
    </source>
</evidence>